<reference evidence="1 2" key="1">
    <citation type="journal article" date="2023" name="Int. J. Syst. Evol. Microbiol.">
        <title>Terrisporobacter hibernicus sp. nov., isolated from bovine faeces in Northern Ireland.</title>
        <authorList>
            <person name="Mitchell M."/>
            <person name="Nguyen S.V."/>
            <person name="Connor M."/>
            <person name="Fairley D.J."/>
            <person name="Donoghue O."/>
            <person name="Marshall H."/>
            <person name="Koolman L."/>
            <person name="McMullan G."/>
            <person name="Schaffer K.E."/>
            <person name="McGrath J.W."/>
            <person name="Fanning S."/>
        </authorList>
    </citation>
    <scope>NUCLEOTIDE SEQUENCE [LARGE SCALE GENOMIC DNA]</scope>
    <source>
        <strain evidence="1 2">MCA3</strain>
    </source>
</reference>
<accession>A0AAX2ZB00</accession>
<evidence type="ECO:0000313" key="1">
    <source>
        <dbReference type="EMBL" id="UEL46433.1"/>
    </source>
</evidence>
<protein>
    <submittedName>
        <fullName evidence="1">Uncharacterized protein</fullName>
    </submittedName>
</protein>
<proteinExistence type="predicted"/>
<dbReference type="KEGG" id="tem:JW646_12345"/>
<sequence>MNNIQQIFPEIKLNEKDSFIKQNLQIQTYGRRIKKDQTVPEYLLEFLLMFIGEQNGESGFDKFDYDDNKFLGYKVNPHIGLKRFIFFENSKLDNRFDVDKDAYEKLRSELKKSIKTKNYHQDDILDIIQELFYGFSAVTKNRGWFAQSMMPICKETIFPEAMGKKSQRENLNFTQSEEENKNKFSLKVDRGIDSGFEFKEHNFMARGGEVYYLHLMQGLKDNEKLKNNIQNNINRLINSYPQMSVISSWINSKWYDTLKSHIDSNKDIELELQEEIDSKWITKRYERRSRYTVEELNNLLISETSEFEKIDLLNTAIVVQVLRMMVESSKCIVDEVEECNPMWLIHVPSTSATDNKIKKLAVEEYKNIEDCMELSISKVLLKNKEVGNVDIGMGRDKKQKSDLSKLKKANEDSFKLLRKIGKDTGLVIPLRGENMRFAMNDSIIRFLVLSLVEPETKITLKRFLKKLYEHFGIVIGAEEYYQYINDNNLSNVKDVSFLNYNLIEFQNLLRKNGFLRELSDAMSIVENPYKKVEELVDAVVCSSN</sequence>
<dbReference type="RefSeq" id="WP_228415328.1">
    <property type="nucleotide sequence ID" value="NZ_CP081135.1"/>
</dbReference>
<dbReference type="EMBL" id="CP081135">
    <property type="protein sequence ID" value="UEL46433.1"/>
    <property type="molecule type" value="Genomic_DNA"/>
</dbReference>
<dbReference type="AlphaFoldDB" id="A0AAX2ZB00"/>
<evidence type="ECO:0000313" key="2">
    <source>
        <dbReference type="Proteomes" id="UP001198983"/>
    </source>
</evidence>
<dbReference type="Proteomes" id="UP001198983">
    <property type="component" value="Chromosome"/>
</dbReference>
<organism evidence="1 2">
    <name type="scientific">Terrisporobacter hibernicus</name>
    <dbReference type="NCBI Taxonomy" id="2813371"/>
    <lineage>
        <taxon>Bacteria</taxon>
        <taxon>Bacillati</taxon>
        <taxon>Bacillota</taxon>
        <taxon>Clostridia</taxon>
        <taxon>Peptostreptococcales</taxon>
        <taxon>Peptostreptococcaceae</taxon>
        <taxon>Terrisporobacter</taxon>
    </lineage>
</organism>
<gene>
    <name evidence="1" type="ORF">JW646_12345</name>
</gene>
<keyword evidence="2" id="KW-1185">Reference proteome</keyword>
<name>A0AAX2ZB00_9FIRM</name>